<dbReference type="GO" id="GO:0005634">
    <property type="term" value="C:nucleus"/>
    <property type="evidence" value="ECO:0007669"/>
    <property type="project" value="TreeGrafter"/>
</dbReference>
<reference evidence="2 3" key="1">
    <citation type="journal article" date="2012" name="Science">
        <title>The Paleozoic origin of enzymatic lignin decomposition reconstructed from 31 fungal genomes.</title>
        <authorList>
            <person name="Floudas D."/>
            <person name="Binder M."/>
            <person name="Riley R."/>
            <person name="Barry K."/>
            <person name="Blanchette R.A."/>
            <person name="Henrissat B."/>
            <person name="Martinez A.T."/>
            <person name="Otillar R."/>
            <person name="Spatafora J.W."/>
            <person name="Yadav J.S."/>
            <person name="Aerts A."/>
            <person name="Benoit I."/>
            <person name="Boyd A."/>
            <person name="Carlson A."/>
            <person name="Copeland A."/>
            <person name="Coutinho P.M."/>
            <person name="de Vries R.P."/>
            <person name="Ferreira P."/>
            <person name="Findley K."/>
            <person name="Foster B."/>
            <person name="Gaskell J."/>
            <person name="Glotzer D."/>
            <person name="Gorecki P."/>
            <person name="Heitman J."/>
            <person name="Hesse C."/>
            <person name="Hori C."/>
            <person name="Igarashi K."/>
            <person name="Jurgens J.A."/>
            <person name="Kallen N."/>
            <person name="Kersten P."/>
            <person name="Kohler A."/>
            <person name="Kuees U."/>
            <person name="Kumar T.K.A."/>
            <person name="Kuo A."/>
            <person name="LaButti K."/>
            <person name="Larrondo L.F."/>
            <person name="Lindquist E."/>
            <person name="Ling A."/>
            <person name="Lombard V."/>
            <person name="Lucas S."/>
            <person name="Lundell T."/>
            <person name="Martin R."/>
            <person name="McLaughlin D.J."/>
            <person name="Morgenstern I."/>
            <person name="Morin E."/>
            <person name="Murat C."/>
            <person name="Nagy L.G."/>
            <person name="Nolan M."/>
            <person name="Ohm R.A."/>
            <person name="Patyshakuliyeva A."/>
            <person name="Rokas A."/>
            <person name="Ruiz-Duenas F.J."/>
            <person name="Sabat G."/>
            <person name="Salamov A."/>
            <person name="Samejima M."/>
            <person name="Schmutz J."/>
            <person name="Slot J.C."/>
            <person name="St John F."/>
            <person name="Stenlid J."/>
            <person name="Sun H."/>
            <person name="Sun S."/>
            <person name="Syed K."/>
            <person name="Tsang A."/>
            <person name="Wiebenga A."/>
            <person name="Young D."/>
            <person name="Pisabarro A."/>
            <person name="Eastwood D.C."/>
            <person name="Martin F."/>
            <person name="Cullen D."/>
            <person name="Grigoriev I.V."/>
            <person name="Hibbett D.S."/>
        </authorList>
    </citation>
    <scope>NUCLEOTIDE SEQUENCE [LARGE SCALE GENOMIC DNA]</scope>
    <source>
        <strain evidence="2 3">MD-104</strain>
    </source>
</reference>
<dbReference type="STRING" id="742152.A0A2H3JHM8"/>
<dbReference type="GO" id="GO:0003676">
    <property type="term" value="F:nucleic acid binding"/>
    <property type="evidence" value="ECO:0007669"/>
    <property type="project" value="InterPro"/>
</dbReference>
<dbReference type="InterPro" id="IPR048519">
    <property type="entry name" value="Gfd2/YDR514C-like_C"/>
</dbReference>
<evidence type="ECO:0000313" key="3">
    <source>
        <dbReference type="Proteomes" id="UP000218811"/>
    </source>
</evidence>
<gene>
    <name evidence="2" type="ORF">WOLCODRAFT_137165</name>
</gene>
<proteinExistence type="predicted"/>
<name>A0A2H3JHM8_WOLCO</name>
<dbReference type="PANTHER" id="PTHR28083:SF1">
    <property type="entry name" value="GOOD FOR FULL DBP5 ACTIVITY PROTEIN 2"/>
    <property type="match status" value="1"/>
</dbReference>
<evidence type="ECO:0000259" key="1">
    <source>
        <dbReference type="Pfam" id="PF21762"/>
    </source>
</evidence>
<organism evidence="2 3">
    <name type="scientific">Wolfiporia cocos (strain MD-104)</name>
    <name type="common">Brown rot fungus</name>
    <dbReference type="NCBI Taxonomy" id="742152"/>
    <lineage>
        <taxon>Eukaryota</taxon>
        <taxon>Fungi</taxon>
        <taxon>Dikarya</taxon>
        <taxon>Basidiomycota</taxon>
        <taxon>Agaricomycotina</taxon>
        <taxon>Agaricomycetes</taxon>
        <taxon>Polyporales</taxon>
        <taxon>Phaeolaceae</taxon>
        <taxon>Wolfiporia</taxon>
    </lineage>
</organism>
<sequence length="401" mass="46177">MLDAITGFYRFTDIWFEWCQSLPNPNDVGPLKALIGWDSIVHPDHPLHKEGVDGIELFLGTFPNGEMRLLFSSKQVEYLRYWLHAMKLTESLIPIPSSEYLLQAKDLINYSPAVYKDVPSLKKAVKSIDKNNKRLKNAPSLLTTLRNTFEKIRLFWDAKVGTWMSIDIESWDRDHTMLTEFGWSLVRWDGDSSARNEITEDGHLIVKEYRNYRNTYVADNRGNFSFGESEVIDKKAFRQRVRDMIATHRASGPLFLVFHDYKQDIKYLREQLQALSDFDSLLPDQVPSEGVYVIDTSDMFAALEGESGGNKRSLERACRLLQIPVDYLHNAGNDAHFTMLAMRSMASGDPVDVQREKRWPNRTTSLNPKVHFKTWEEDSDMSDMEGIMSADAHAHDEEDPS</sequence>
<feature type="domain" description="Gfd2/YDR514C-like C-terminal" evidence="1">
    <location>
        <begin position="162"/>
        <end position="345"/>
    </location>
</feature>
<dbReference type="InterPro" id="IPR040151">
    <property type="entry name" value="Gfd2/YDR514C-like"/>
</dbReference>
<dbReference type="InterPro" id="IPR036397">
    <property type="entry name" value="RNaseH_sf"/>
</dbReference>
<accession>A0A2H3JHM8</accession>
<dbReference type="Proteomes" id="UP000218811">
    <property type="component" value="Unassembled WGS sequence"/>
</dbReference>
<keyword evidence="3" id="KW-1185">Reference proteome</keyword>
<dbReference type="PANTHER" id="PTHR28083">
    <property type="entry name" value="GOOD FOR FULL DBP5 ACTIVITY PROTEIN 2"/>
    <property type="match status" value="1"/>
</dbReference>
<dbReference type="OrthoDB" id="5953249at2759"/>
<dbReference type="AlphaFoldDB" id="A0A2H3JHM8"/>
<dbReference type="SUPFAM" id="SSF53098">
    <property type="entry name" value="Ribonuclease H-like"/>
    <property type="match status" value="1"/>
</dbReference>
<dbReference type="InterPro" id="IPR012337">
    <property type="entry name" value="RNaseH-like_sf"/>
</dbReference>
<dbReference type="Pfam" id="PF21762">
    <property type="entry name" value="DEDDh_C"/>
    <property type="match status" value="1"/>
</dbReference>
<dbReference type="EMBL" id="KB468113">
    <property type="protein sequence ID" value="PCH41065.1"/>
    <property type="molecule type" value="Genomic_DNA"/>
</dbReference>
<dbReference type="Gene3D" id="3.30.420.10">
    <property type="entry name" value="Ribonuclease H-like superfamily/Ribonuclease H"/>
    <property type="match status" value="1"/>
</dbReference>
<evidence type="ECO:0000313" key="2">
    <source>
        <dbReference type="EMBL" id="PCH41065.1"/>
    </source>
</evidence>
<protein>
    <recommendedName>
        <fullName evidence="1">Gfd2/YDR514C-like C-terminal domain-containing protein</fullName>
    </recommendedName>
</protein>
<dbReference type="OMA" id="QIEYIRY"/>